<proteinExistence type="predicted"/>
<dbReference type="CDD" id="cd16345">
    <property type="entry name" value="LMWP_ArsC"/>
    <property type="match status" value="1"/>
</dbReference>
<dbReference type="InterPro" id="IPR036196">
    <property type="entry name" value="Ptyr_pPase_sf"/>
</dbReference>
<dbReference type="PANTHER" id="PTHR43428:SF1">
    <property type="entry name" value="ARSENATE REDUCTASE"/>
    <property type="match status" value="1"/>
</dbReference>
<dbReference type="EMBL" id="JACATI010000001">
    <property type="protein sequence ID" value="NWJ19624.1"/>
    <property type="molecule type" value="Genomic_DNA"/>
</dbReference>
<dbReference type="SUPFAM" id="SSF52788">
    <property type="entry name" value="Phosphotyrosine protein phosphatases I"/>
    <property type="match status" value="1"/>
</dbReference>
<dbReference type="Proteomes" id="UP000587702">
    <property type="component" value="Unassembled WGS sequence"/>
</dbReference>
<reference evidence="3 4" key="1">
    <citation type="journal article" date="2019" name="Environ. Microbiol.">
        <title>Genomics insights into ecotype formation of ammonia-oxidizing archaea in the deep ocean.</title>
        <authorList>
            <person name="Wang Y."/>
            <person name="Huang J.M."/>
            <person name="Cui G.J."/>
            <person name="Nunoura T."/>
            <person name="Takaki Y."/>
            <person name="Li W.L."/>
            <person name="Li J."/>
            <person name="Gao Z.M."/>
            <person name="Takai K."/>
            <person name="Zhang A.Q."/>
            <person name="Stepanauskas R."/>
        </authorList>
    </citation>
    <scope>NUCLEOTIDE SEQUENCE [LARGE SCALE GENOMIC DNA]</scope>
    <source>
        <strain evidence="3 4">L14</strain>
    </source>
</reference>
<organism evidence="3 4">
    <name type="scientific">Marine Group I thaumarchaeote</name>
    <dbReference type="NCBI Taxonomy" id="2511932"/>
    <lineage>
        <taxon>Archaea</taxon>
        <taxon>Nitrososphaerota</taxon>
        <taxon>Marine Group I</taxon>
    </lineage>
</organism>
<evidence type="ECO:0000259" key="2">
    <source>
        <dbReference type="SMART" id="SM00226"/>
    </source>
</evidence>
<feature type="domain" description="Phosphotyrosine protein phosphatase I" evidence="2">
    <location>
        <begin position="2"/>
        <end position="129"/>
    </location>
</feature>
<accession>A0A7K4M672</accession>
<keyword evidence="1" id="KW-0059">Arsenical resistance</keyword>
<evidence type="ECO:0000313" key="3">
    <source>
        <dbReference type="EMBL" id="NWJ19624.1"/>
    </source>
</evidence>
<evidence type="ECO:0000256" key="1">
    <source>
        <dbReference type="ARBA" id="ARBA00022849"/>
    </source>
</evidence>
<sequence length="134" mass="15305">MTNILFVCVENAGRSQMAEAFFKKYAPKKFNVISVGTTPSFQLNPLSVKVMKEIGIDLNDQQPKLLSNNMIESSFKTINMECMDKESCPSLFVKEVLDWNISDPNEKSIDEVRKIRDQIKTKVMSLIDSLEEYS</sequence>
<protein>
    <submittedName>
        <fullName evidence="3">Arsenate reductase ArsC</fullName>
    </submittedName>
</protein>
<name>A0A7K4M672_9ARCH</name>
<dbReference type="Gene3D" id="3.40.50.2300">
    <property type="match status" value="1"/>
</dbReference>
<dbReference type="GO" id="GO:0046685">
    <property type="term" value="P:response to arsenic-containing substance"/>
    <property type="evidence" value="ECO:0007669"/>
    <property type="project" value="UniProtKB-KW"/>
</dbReference>
<dbReference type="Pfam" id="PF01451">
    <property type="entry name" value="LMWPc"/>
    <property type="match status" value="1"/>
</dbReference>
<dbReference type="InterPro" id="IPR023485">
    <property type="entry name" value="Ptyr_pPase"/>
</dbReference>
<gene>
    <name evidence="3" type="ORF">HX860_00860</name>
</gene>
<dbReference type="SMART" id="SM00226">
    <property type="entry name" value="LMWPc"/>
    <property type="match status" value="1"/>
</dbReference>
<dbReference type="PANTHER" id="PTHR43428">
    <property type="entry name" value="ARSENATE REDUCTASE"/>
    <property type="match status" value="1"/>
</dbReference>
<evidence type="ECO:0000313" key="4">
    <source>
        <dbReference type="Proteomes" id="UP000587702"/>
    </source>
</evidence>
<comment type="caution">
    <text evidence="3">The sequence shown here is derived from an EMBL/GenBank/DDBJ whole genome shotgun (WGS) entry which is preliminary data.</text>
</comment>
<dbReference type="AlphaFoldDB" id="A0A7K4M672"/>